<organism evidence="1 2">
    <name type="scientific">Sphingobium jiangsuense</name>
    <dbReference type="NCBI Taxonomy" id="870476"/>
    <lineage>
        <taxon>Bacteria</taxon>
        <taxon>Pseudomonadati</taxon>
        <taxon>Pseudomonadota</taxon>
        <taxon>Alphaproteobacteria</taxon>
        <taxon>Sphingomonadales</taxon>
        <taxon>Sphingomonadaceae</taxon>
        <taxon>Sphingobium</taxon>
    </lineage>
</organism>
<evidence type="ECO:0000313" key="2">
    <source>
        <dbReference type="Proteomes" id="UP000571950"/>
    </source>
</evidence>
<name>A0A7W6FRS1_9SPHN</name>
<dbReference type="RefSeq" id="WP_188073574.1">
    <property type="nucleotide sequence ID" value="NZ_JACIDT010000022.1"/>
</dbReference>
<evidence type="ECO:0000313" key="1">
    <source>
        <dbReference type="EMBL" id="MBB3928288.1"/>
    </source>
</evidence>
<gene>
    <name evidence="1" type="ORF">GGR43_004032</name>
</gene>
<accession>A0A7W6FRS1</accession>
<reference evidence="1 2" key="1">
    <citation type="submission" date="2020-08" db="EMBL/GenBank/DDBJ databases">
        <title>Genomic Encyclopedia of Type Strains, Phase IV (KMG-IV): sequencing the most valuable type-strain genomes for metagenomic binning, comparative biology and taxonomic classification.</title>
        <authorList>
            <person name="Goeker M."/>
        </authorList>
    </citation>
    <scope>NUCLEOTIDE SEQUENCE [LARGE SCALE GENOMIC DNA]</scope>
    <source>
        <strain evidence="1 2">DSM 26189</strain>
    </source>
</reference>
<dbReference type="Proteomes" id="UP000571950">
    <property type="component" value="Unassembled WGS sequence"/>
</dbReference>
<dbReference type="AlphaFoldDB" id="A0A7W6FRS1"/>
<dbReference type="EMBL" id="JACIDT010000022">
    <property type="protein sequence ID" value="MBB3928288.1"/>
    <property type="molecule type" value="Genomic_DNA"/>
</dbReference>
<keyword evidence="2" id="KW-1185">Reference proteome</keyword>
<comment type="caution">
    <text evidence="1">The sequence shown here is derived from an EMBL/GenBank/DDBJ whole genome shotgun (WGS) entry which is preliminary data.</text>
</comment>
<sequence length="112" mass="12019">MTAFSACLSTLCLSHTDAAELLDVSVGTIKQAASGHRPAKQWMFERLSDLFEMVEQAADDIIGDQDDLDDGAAFAPLTVNVDDILLPHPSLKRAALARAMLVLGPMLIVPVE</sequence>
<protein>
    <submittedName>
        <fullName evidence="1">Uncharacterized protein</fullName>
    </submittedName>
</protein>
<proteinExistence type="predicted"/>